<dbReference type="Pfam" id="PF00168">
    <property type="entry name" value="C2"/>
    <property type="match status" value="2"/>
</dbReference>
<evidence type="ECO:0000259" key="2">
    <source>
        <dbReference type="PROSITE" id="PS50004"/>
    </source>
</evidence>
<keyword evidence="1" id="KW-0812">Transmembrane</keyword>
<sequence length="432" mass="49132">MDDGVNVLELSNQKKLLVIAVCVGILAVTILLTVCVVTPVCWIYACIHGKSNKDKRKPHDFERQEETTHFKLIMVPHYGPQNGRSSRAEVLSLGCKKYTEDSTYSSMSTSSRGDGSSSVYSEHSLDIPVTNRKLDNIYGQVSLSVTYRERENQRTGQLIIYLKEAQELPSRLYGGIIDPYLIVQIYKNRGRKRSTKDLYVPIFEYRTSTKRKSQHPLFNETVVVNIPKSELEESLVKVSVFDDEKIVNDTNLGEISVPIRNLHLTDHSGEQIHVLDLLEPKQSNGEILFGLSFLPTVERLTFTIVKANSLRVVSDSVVNFAPYIRILLFHNGKFHKKRKTTCRYGSDCPSYNESLTFDLPSSEMENVMFVLIVTHRNNTPSNQTPSKLIDYNRDHHVGKVVIGPRASGSTFCHWLAMKQSLRKQVTQWHTLN</sequence>
<dbReference type="PROSITE" id="PS50004">
    <property type="entry name" value="C2"/>
    <property type="match status" value="2"/>
</dbReference>
<evidence type="ECO:0000313" key="3">
    <source>
        <dbReference type="Proteomes" id="UP000694941"/>
    </source>
</evidence>
<dbReference type="Proteomes" id="UP000694941">
    <property type="component" value="Unplaced"/>
</dbReference>
<proteinExistence type="predicted"/>
<feature type="domain" description="C2" evidence="2">
    <location>
        <begin position="283"/>
        <end position="429"/>
    </location>
</feature>
<dbReference type="SUPFAM" id="SSF49562">
    <property type="entry name" value="C2 domain (Calcium/lipid-binding domain, CaLB)"/>
    <property type="match status" value="2"/>
</dbReference>
<evidence type="ECO:0000313" key="4">
    <source>
        <dbReference type="RefSeq" id="XP_022250844.1"/>
    </source>
</evidence>
<dbReference type="InterPro" id="IPR035892">
    <property type="entry name" value="C2_domain_sf"/>
</dbReference>
<evidence type="ECO:0000256" key="1">
    <source>
        <dbReference type="SAM" id="Phobius"/>
    </source>
</evidence>
<dbReference type="CDD" id="cd00276">
    <property type="entry name" value="C2B_Synaptotagmin"/>
    <property type="match status" value="1"/>
</dbReference>
<protein>
    <submittedName>
        <fullName evidence="4 5">Synaptotagmin-A-like isoform X1</fullName>
    </submittedName>
</protein>
<dbReference type="InterPro" id="IPR000008">
    <property type="entry name" value="C2_dom"/>
</dbReference>
<dbReference type="CDD" id="cd00030">
    <property type="entry name" value="C2"/>
    <property type="match status" value="1"/>
</dbReference>
<reference evidence="4 5" key="1">
    <citation type="submission" date="2025-05" db="UniProtKB">
        <authorList>
            <consortium name="RefSeq"/>
        </authorList>
    </citation>
    <scope>IDENTIFICATION</scope>
    <source>
        <tissue evidence="4 5">Muscle</tissue>
    </source>
</reference>
<name>A0ABM1T4P4_LIMPO</name>
<keyword evidence="3" id="KW-1185">Reference proteome</keyword>
<dbReference type="GeneID" id="106466428"/>
<dbReference type="RefSeq" id="XP_022250844.1">
    <property type="nucleotide sequence ID" value="XM_022395136.1"/>
</dbReference>
<dbReference type="PANTHER" id="PTHR10024">
    <property type="entry name" value="SYNAPTOTAGMIN"/>
    <property type="match status" value="1"/>
</dbReference>
<keyword evidence="1" id="KW-1133">Transmembrane helix</keyword>
<dbReference type="SMART" id="SM00239">
    <property type="entry name" value="C2"/>
    <property type="match status" value="2"/>
</dbReference>
<organism evidence="3 5">
    <name type="scientific">Limulus polyphemus</name>
    <name type="common">Atlantic horseshoe crab</name>
    <dbReference type="NCBI Taxonomy" id="6850"/>
    <lineage>
        <taxon>Eukaryota</taxon>
        <taxon>Metazoa</taxon>
        <taxon>Ecdysozoa</taxon>
        <taxon>Arthropoda</taxon>
        <taxon>Chelicerata</taxon>
        <taxon>Merostomata</taxon>
        <taxon>Xiphosura</taxon>
        <taxon>Limulidae</taxon>
        <taxon>Limulus</taxon>
    </lineage>
</organism>
<dbReference type="Gene3D" id="2.60.40.150">
    <property type="entry name" value="C2 domain"/>
    <property type="match status" value="2"/>
</dbReference>
<keyword evidence="1" id="KW-0472">Membrane</keyword>
<dbReference type="RefSeq" id="XP_022250850.1">
    <property type="nucleotide sequence ID" value="XM_022395142.1"/>
</dbReference>
<gene>
    <name evidence="4 5" type="primary">LOC106466428</name>
</gene>
<feature type="domain" description="C2" evidence="2">
    <location>
        <begin position="137"/>
        <end position="273"/>
    </location>
</feature>
<accession>A0ABM1T4P4</accession>
<evidence type="ECO:0000313" key="5">
    <source>
        <dbReference type="RefSeq" id="XP_022250850.1"/>
    </source>
</evidence>
<feature type="transmembrane region" description="Helical" evidence="1">
    <location>
        <begin position="16"/>
        <end position="47"/>
    </location>
</feature>